<proteinExistence type="predicted"/>
<accession>A0AAX2F3G4</accession>
<evidence type="ECO:0000256" key="1">
    <source>
        <dbReference type="SAM" id="Phobius"/>
    </source>
</evidence>
<protein>
    <recommendedName>
        <fullName evidence="4">Zinc ribbon domain-containing protein</fullName>
    </recommendedName>
</protein>
<keyword evidence="3" id="KW-1185">Reference proteome</keyword>
<feature type="transmembrane region" description="Helical" evidence="1">
    <location>
        <begin position="87"/>
        <end position="109"/>
    </location>
</feature>
<keyword evidence="1" id="KW-1133">Transmembrane helix</keyword>
<dbReference type="RefSeq" id="WP_025837643.1">
    <property type="nucleotide sequence ID" value="NZ_BAKP01000009.1"/>
</dbReference>
<reference evidence="2 3" key="1">
    <citation type="submission" date="2016-11" db="EMBL/GenBank/DDBJ databases">
        <authorList>
            <person name="Varghese N."/>
            <person name="Submissions S."/>
        </authorList>
    </citation>
    <scope>NUCLEOTIDE SEQUENCE [LARGE SCALE GENOMIC DNA]</scope>
    <source>
        <strain evidence="2 3">DSM 22613</strain>
    </source>
</reference>
<dbReference type="Proteomes" id="UP000184105">
    <property type="component" value="Unassembled WGS sequence"/>
</dbReference>
<organism evidence="2 3">
    <name type="scientific">Prevotella scopos JCM 17725</name>
    <dbReference type="NCBI Taxonomy" id="1236518"/>
    <lineage>
        <taxon>Bacteria</taxon>
        <taxon>Pseudomonadati</taxon>
        <taxon>Bacteroidota</taxon>
        <taxon>Bacteroidia</taxon>
        <taxon>Bacteroidales</taxon>
        <taxon>Prevotellaceae</taxon>
        <taxon>Prevotella</taxon>
    </lineage>
</organism>
<evidence type="ECO:0000313" key="3">
    <source>
        <dbReference type="Proteomes" id="UP000184105"/>
    </source>
</evidence>
<evidence type="ECO:0008006" key="4">
    <source>
        <dbReference type="Google" id="ProtNLM"/>
    </source>
</evidence>
<gene>
    <name evidence="2" type="ORF">SAMN05444364_11129</name>
</gene>
<dbReference type="AlphaFoldDB" id="A0AAX2F3G4"/>
<keyword evidence="1" id="KW-0812">Transmembrane</keyword>
<evidence type="ECO:0000313" key="2">
    <source>
        <dbReference type="EMBL" id="SHF81436.1"/>
    </source>
</evidence>
<dbReference type="EMBL" id="FQWA01000011">
    <property type="protein sequence ID" value="SHF81436.1"/>
    <property type="molecule type" value="Genomic_DNA"/>
</dbReference>
<keyword evidence="1" id="KW-0472">Membrane</keyword>
<comment type="caution">
    <text evidence="2">The sequence shown here is derived from an EMBL/GenBank/DDBJ whole genome shotgun (WGS) entry which is preliminary data.</text>
</comment>
<name>A0AAX2F3G4_9BACT</name>
<sequence length="114" mass="12402">MQFQIACKHCHRPFVIESEGGNTLKCNCPYCGESMIVATPQVGATTDSGAETTAPVNHTQARTDNMNEQVAPMRYEKSSKSGVGKKVTIVFISLLLLVILLSSLLYMIFSAMSN</sequence>